<feature type="domain" description="HTH araC/xylS-type" evidence="4">
    <location>
        <begin position="227"/>
        <end position="325"/>
    </location>
</feature>
<dbReference type="CDD" id="cd03136">
    <property type="entry name" value="GATase1_AraC_ArgR_like"/>
    <property type="match status" value="1"/>
</dbReference>
<evidence type="ECO:0000313" key="6">
    <source>
        <dbReference type="Proteomes" id="UP000600449"/>
    </source>
</evidence>
<evidence type="ECO:0000259" key="4">
    <source>
        <dbReference type="PROSITE" id="PS01124"/>
    </source>
</evidence>
<dbReference type="AlphaFoldDB" id="A0A917QBY2"/>
<dbReference type="EMBL" id="BMMF01000009">
    <property type="protein sequence ID" value="GGK42555.1"/>
    <property type="molecule type" value="Genomic_DNA"/>
</dbReference>
<dbReference type="RefSeq" id="WP_188914255.1">
    <property type="nucleotide sequence ID" value="NZ_BMMF01000009.1"/>
</dbReference>
<evidence type="ECO:0000256" key="1">
    <source>
        <dbReference type="ARBA" id="ARBA00023015"/>
    </source>
</evidence>
<evidence type="ECO:0000256" key="2">
    <source>
        <dbReference type="ARBA" id="ARBA00023125"/>
    </source>
</evidence>
<dbReference type="PANTHER" id="PTHR43130">
    <property type="entry name" value="ARAC-FAMILY TRANSCRIPTIONAL REGULATOR"/>
    <property type="match status" value="1"/>
</dbReference>
<reference evidence="5 6" key="1">
    <citation type="journal article" date="2014" name="Int. J. Syst. Evol. Microbiol.">
        <title>Complete genome sequence of Corynebacterium casei LMG S-19264T (=DSM 44701T), isolated from a smear-ripened cheese.</title>
        <authorList>
            <consortium name="US DOE Joint Genome Institute (JGI-PGF)"/>
            <person name="Walter F."/>
            <person name="Albersmeier A."/>
            <person name="Kalinowski J."/>
            <person name="Ruckert C."/>
        </authorList>
    </citation>
    <scope>NUCLEOTIDE SEQUENCE [LARGE SCALE GENOMIC DNA]</scope>
    <source>
        <strain evidence="5 6">CGMCC 1.9161</strain>
    </source>
</reference>
<protein>
    <submittedName>
        <fullName evidence="5">AraC family transcriptional regulator</fullName>
    </submittedName>
</protein>
<name>A0A917QBY2_9HYPH</name>
<gene>
    <name evidence="5" type="ORF">GCM10011322_32120</name>
</gene>
<dbReference type="PROSITE" id="PS00041">
    <property type="entry name" value="HTH_ARAC_FAMILY_1"/>
    <property type="match status" value="1"/>
</dbReference>
<dbReference type="Proteomes" id="UP000600449">
    <property type="component" value="Unassembled WGS sequence"/>
</dbReference>
<keyword evidence="2" id="KW-0238">DNA-binding</keyword>
<sequence>MLAATPGSPLALRVGFVLAHDFTLSALSLFVDPLRLAADEGDRSRPIRCSWAIMAPTTQPVRSSCGLLVSRTAPLGEPSSFDYVVVVGGLLHSGHQVDATTEAWLRRAAAAGVPLVGVCTGSFVLARAGLMRNRRACVSWYHHADYETEFADTDPISDRLFLVDRDRITCAGGAGVADLAAFLIEKHLGRGVAQKALHVLLLQHARAASDAQPHALPVERIGDPRVERAVRLMEQSIAEPLTIEEIASRLALSTRQLERLFQARLRLRPAVVYRQLRLRHARWLLENTRKPVTAVAVETGFCDAAHFSRQFKSYFNLSPSIVRGARPAATPSVEAAE</sequence>
<dbReference type="GO" id="GO:0043565">
    <property type="term" value="F:sequence-specific DNA binding"/>
    <property type="evidence" value="ECO:0007669"/>
    <property type="project" value="InterPro"/>
</dbReference>
<dbReference type="SMART" id="SM00342">
    <property type="entry name" value="HTH_ARAC"/>
    <property type="match status" value="1"/>
</dbReference>
<dbReference type="Pfam" id="PF01965">
    <property type="entry name" value="DJ-1_PfpI"/>
    <property type="match status" value="1"/>
</dbReference>
<dbReference type="InterPro" id="IPR002818">
    <property type="entry name" value="DJ-1/PfpI"/>
</dbReference>
<evidence type="ECO:0000256" key="3">
    <source>
        <dbReference type="ARBA" id="ARBA00023163"/>
    </source>
</evidence>
<proteinExistence type="predicted"/>
<keyword evidence="1" id="KW-0805">Transcription regulation</keyword>
<organism evidence="5 6">
    <name type="scientific">Salinarimonas ramus</name>
    <dbReference type="NCBI Taxonomy" id="690164"/>
    <lineage>
        <taxon>Bacteria</taxon>
        <taxon>Pseudomonadati</taxon>
        <taxon>Pseudomonadota</taxon>
        <taxon>Alphaproteobacteria</taxon>
        <taxon>Hyphomicrobiales</taxon>
        <taxon>Salinarimonadaceae</taxon>
        <taxon>Salinarimonas</taxon>
    </lineage>
</organism>
<dbReference type="InterPro" id="IPR018060">
    <property type="entry name" value="HTH_AraC"/>
</dbReference>
<dbReference type="Pfam" id="PF12833">
    <property type="entry name" value="HTH_18"/>
    <property type="match status" value="1"/>
</dbReference>
<dbReference type="PROSITE" id="PS01124">
    <property type="entry name" value="HTH_ARAC_FAMILY_2"/>
    <property type="match status" value="1"/>
</dbReference>
<dbReference type="InterPro" id="IPR009057">
    <property type="entry name" value="Homeodomain-like_sf"/>
</dbReference>
<dbReference type="SUPFAM" id="SSF46689">
    <property type="entry name" value="Homeodomain-like"/>
    <property type="match status" value="2"/>
</dbReference>
<dbReference type="Gene3D" id="3.40.50.880">
    <property type="match status" value="1"/>
</dbReference>
<accession>A0A917QBY2</accession>
<dbReference type="Gene3D" id="1.10.10.60">
    <property type="entry name" value="Homeodomain-like"/>
    <property type="match status" value="1"/>
</dbReference>
<dbReference type="InterPro" id="IPR052158">
    <property type="entry name" value="INH-QAR"/>
</dbReference>
<dbReference type="InterPro" id="IPR029062">
    <property type="entry name" value="Class_I_gatase-like"/>
</dbReference>
<dbReference type="PANTHER" id="PTHR43130:SF3">
    <property type="entry name" value="HTH-TYPE TRANSCRIPTIONAL REGULATOR RV1931C"/>
    <property type="match status" value="1"/>
</dbReference>
<dbReference type="GO" id="GO:0003700">
    <property type="term" value="F:DNA-binding transcription factor activity"/>
    <property type="evidence" value="ECO:0007669"/>
    <property type="project" value="InterPro"/>
</dbReference>
<keyword evidence="3" id="KW-0804">Transcription</keyword>
<dbReference type="SUPFAM" id="SSF52317">
    <property type="entry name" value="Class I glutamine amidotransferase-like"/>
    <property type="match status" value="1"/>
</dbReference>
<keyword evidence="6" id="KW-1185">Reference proteome</keyword>
<dbReference type="InterPro" id="IPR018062">
    <property type="entry name" value="HTH_AraC-typ_CS"/>
</dbReference>
<evidence type="ECO:0000313" key="5">
    <source>
        <dbReference type="EMBL" id="GGK42555.1"/>
    </source>
</evidence>
<comment type="caution">
    <text evidence="5">The sequence shown here is derived from an EMBL/GenBank/DDBJ whole genome shotgun (WGS) entry which is preliminary data.</text>
</comment>